<evidence type="ECO:0000313" key="3">
    <source>
        <dbReference type="EMBL" id="OWP37020.1"/>
    </source>
</evidence>
<comment type="caution">
    <text evidence="3">The sequence shown here is derived from an EMBL/GenBank/DDBJ whole genome shotgun (WGS) entry which is preliminary data.</text>
</comment>
<name>A0A246F2W6_PSENT</name>
<feature type="non-terminal residue" evidence="3">
    <location>
        <position position="103"/>
    </location>
</feature>
<feature type="domain" description="RCK N-terminal" evidence="2">
    <location>
        <begin position="30"/>
        <end position="103"/>
    </location>
</feature>
<feature type="region of interest" description="Disordered" evidence="1">
    <location>
        <begin position="1"/>
        <end position="25"/>
    </location>
</feature>
<dbReference type="GO" id="GO:0006813">
    <property type="term" value="P:potassium ion transport"/>
    <property type="evidence" value="ECO:0007669"/>
    <property type="project" value="InterPro"/>
</dbReference>
<accession>A0A246F2W6</accession>
<dbReference type="Proteomes" id="UP000198145">
    <property type="component" value="Unassembled WGS sequence"/>
</dbReference>
<dbReference type="PANTHER" id="PTHR43833:SF9">
    <property type="entry name" value="POTASSIUM CHANNEL PROTEIN YUGO-RELATED"/>
    <property type="match status" value="1"/>
</dbReference>
<dbReference type="InterPro" id="IPR003148">
    <property type="entry name" value="RCK_N"/>
</dbReference>
<evidence type="ECO:0000259" key="2">
    <source>
        <dbReference type="PROSITE" id="PS51201"/>
    </source>
</evidence>
<dbReference type="PANTHER" id="PTHR43833">
    <property type="entry name" value="POTASSIUM CHANNEL PROTEIN 2-RELATED-RELATED"/>
    <property type="match status" value="1"/>
</dbReference>
<dbReference type="InterPro" id="IPR050721">
    <property type="entry name" value="Trk_Ktr_HKT_K-transport"/>
</dbReference>
<protein>
    <submittedName>
        <fullName evidence="3">Sodium:proton antiporter</fullName>
    </submittedName>
</protein>
<dbReference type="EMBL" id="NJBA01000130">
    <property type="protein sequence ID" value="OWP37020.1"/>
    <property type="molecule type" value="Genomic_DNA"/>
</dbReference>
<sequence>MAPRLKQREGGSSGLPSPSAMEEQPWPPLRDHVILVGFGRVGHLIAAALTEKQQPFLVIEDQPEVVKALRADGIPALYGNAAAPGMLEAAQAADARWLLIAIP</sequence>
<dbReference type="SUPFAM" id="SSF51735">
    <property type="entry name" value="NAD(P)-binding Rossmann-fold domains"/>
    <property type="match status" value="1"/>
</dbReference>
<dbReference type="Pfam" id="PF02254">
    <property type="entry name" value="TrkA_N"/>
    <property type="match status" value="1"/>
</dbReference>
<dbReference type="AlphaFoldDB" id="A0A246F2W6"/>
<evidence type="ECO:0000256" key="1">
    <source>
        <dbReference type="SAM" id="MobiDB-lite"/>
    </source>
</evidence>
<proteinExistence type="predicted"/>
<dbReference type="InterPro" id="IPR036291">
    <property type="entry name" value="NAD(P)-bd_dom_sf"/>
</dbReference>
<dbReference type="Gene3D" id="3.40.50.720">
    <property type="entry name" value="NAD(P)-binding Rossmann-like Domain"/>
    <property type="match status" value="1"/>
</dbReference>
<organism evidence="3 4">
    <name type="scientific">Pseudomonas nitroreducens</name>
    <dbReference type="NCBI Taxonomy" id="46680"/>
    <lineage>
        <taxon>Bacteria</taxon>
        <taxon>Pseudomonadati</taxon>
        <taxon>Pseudomonadota</taxon>
        <taxon>Gammaproteobacteria</taxon>
        <taxon>Pseudomonadales</taxon>
        <taxon>Pseudomonadaceae</taxon>
        <taxon>Pseudomonas</taxon>
    </lineage>
</organism>
<reference evidence="3 4" key="1">
    <citation type="submission" date="2017-06" db="EMBL/GenBank/DDBJ databases">
        <title>Draft genome of Pseudomonas nitroreducens DF05.</title>
        <authorList>
            <person name="Iyer R."/>
        </authorList>
    </citation>
    <scope>NUCLEOTIDE SEQUENCE [LARGE SCALE GENOMIC DNA]</scope>
    <source>
        <strain evidence="3 4">DF05</strain>
    </source>
</reference>
<evidence type="ECO:0000313" key="4">
    <source>
        <dbReference type="Proteomes" id="UP000198145"/>
    </source>
</evidence>
<dbReference type="PROSITE" id="PS51201">
    <property type="entry name" value="RCK_N"/>
    <property type="match status" value="1"/>
</dbReference>
<gene>
    <name evidence="3" type="ORF">CEG18_29465</name>
</gene>